<sequence length="192" mass="20559">MLAVTLSMLLLAVPASAHDTKEYTMLLKDDGVTPDGVSPGILVSTDSLFFYNVDSREGAAHRVLIDADGDGMFEGVDDMATAWLSPSCELNETGDKVDSDCEVTELVLLDPSNGLLPGNITMLHQIEHNQTLTESPFTVSFSEDQHTLPTNPPTGSEEGQSTDNDVLVLILLVSLVGIAVILPRLSDTTDDE</sequence>
<dbReference type="EMBL" id="KF900548">
    <property type="protein sequence ID" value="AIE98892.1"/>
    <property type="molecule type" value="Genomic_DNA"/>
</dbReference>
<name>A0A075GB57_9EURY</name>
<dbReference type="AlphaFoldDB" id="A0A075GB57"/>
<evidence type="ECO:0000313" key="2">
    <source>
        <dbReference type="EMBL" id="AIE98892.1"/>
    </source>
</evidence>
<evidence type="ECO:0000256" key="1">
    <source>
        <dbReference type="SAM" id="MobiDB-lite"/>
    </source>
</evidence>
<accession>A0A075GB57</accession>
<organism evidence="2">
    <name type="scientific">uncultured marine group II/III euryarchaeote KM3_101_E02</name>
    <dbReference type="NCBI Taxonomy" id="1457843"/>
    <lineage>
        <taxon>Archaea</taxon>
        <taxon>Methanobacteriati</taxon>
        <taxon>Methanobacteriota</taxon>
        <taxon>environmental samples</taxon>
    </lineage>
</organism>
<feature type="region of interest" description="Disordered" evidence="1">
    <location>
        <begin position="142"/>
        <end position="161"/>
    </location>
</feature>
<protein>
    <submittedName>
        <fullName evidence="2">Uncharacterized protein</fullName>
    </submittedName>
</protein>
<proteinExistence type="predicted"/>
<reference evidence="2" key="1">
    <citation type="journal article" date="2014" name="Genome Biol. Evol.">
        <title>Pangenome evidence for extensive interdomain horizontal transfer affecting lineage core and shell genes in uncultured planktonic thaumarchaeota and euryarchaeota.</title>
        <authorList>
            <person name="Deschamps P."/>
            <person name="Zivanovic Y."/>
            <person name="Moreira D."/>
            <person name="Rodriguez-Valera F."/>
            <person name="Lopez-Garcia P."/>
        </authorList>
    </citation>
    <scope>NUCLEOTIDE SEQUENCE</scope>
</reference>